<comment type="catalytic activity">
    <reaction evidence="1">
        <text>ATP-independent breakage of single-stranded DNA, followed by passage and rejoining.</text>
        <dbReference type="EC" id="5.6.2.1"/>
    </reaction>
</comment>
<sequence length="355" mass="41736">MTQRIDLETEAMHQAGLRYISSQDKGYQRIRKGDTFCYIDHKESIIHNPKTLDRIQKLVIPPAWQEVWICRYANGHIQATGIDSRGRKQYRYHALWTALRTRDKFNNLYSFGQHLPRLEKQIVRDLKQKELTKDHVCAVALAVMSLTYFRVGNDIYEKENKSYGLTTLRNRHVKQVSTDKMFFRFIGKKGVRQQSYLKQKGLVALLAKVKEIPGQRLFQYYDKNKEITPLESGDLNNYLRHSMNLEVTCKTMRTWYACILTLQYLSRSEIPTTEHGRKDELLQTIDTVAQHLGNTRAVTRKHYIHPCLQELYLSGKLDSWIRRNATKQHDPTNPVYRKKLMQILQHFSPAESLAH</sequence>
<dbReference type="GO" id="GO:0003677">
    <property type="term" value="F:DNA binding"/>
    <property type="evidence" value="ECO:0007669"/>
    <property type="project" value="UniProtKB-KW"/>
</dbReference>
<evidence type="ECO:0000259" key="7">
    <source>
        <dbReference type="Pfam" id="PF01028"/>
    </source>
</evidence>
<dbReference type="InterPro" id="IPR035447">
    <property type="entry name" value="DNA_topo_I_N_sf"/>
</dbReference>
<dbReference type="PROSITE" id="PS52038">
    <property type="entry name" value="TOPO_IB_2"/>
    <property type="match status" value="1"/>
</dbReference>
<evidence type="ECO:0000313" key="9">
    <source>
        <dbReference type="EMBL" id="SMG11477.1"/>
    </source>
</evidence>
<evidence type="ECO:0000256" key="2">
    <source>
        <dbReference type="ARBA" id="ARBA00006645"/>
    </source>
</evidence>
<keyword evidence="10" id="KW-1185">Reference proteome</keyword>
<dbReference type="Proteomes" id="UP000192980">
    <property type="component" value="Unassembled WGS sequence"/>
</dbReference>
<dbReference type="InterPro" id="IPR011010">
    <property type="entry name" value="DNA_brk_join_enz"/>
</dbReference>
<dbReference type="Gene3D" id="3.30.66.10">
    <property type="entry name" value="DNA topoisomerase I domain"/>
    <property type="match status" value="1"/>
</dbReference>
<accession>A0A1X7IAK5</accession>
<dbReference type="GO" id="GO:0003917">
    <property type="term" value="F:DNA topoisomerase type I (single strand cut, ATP-independent) activity"/>
    <property type="evidence" value="ECO:0007669"/>
    <property type="project" value="UniProtKB-EC"/>
</dbReference>
<dbReference type="STRING" id="561061.SAMN05660862_0613"/>
<feature type="domain" description="DNA topoisomerase IB N-terminal" evidence="8">
    <location>
        <begin position="36"/>
        <end position="83"/>
    </location>
</feature>
<dbReference type="RefSeq" id="WP_085471475.1">
    <property type="nucleotide sequence ID" value="NZ_FXAU01000001.1"/>
</dbReference>
<feature type="domain" description="DNA topoisomerase I catalytic core eukaryotic-type" evidence="7">
    <location>
        <begin position="100"/>
        <end position="302"/>
    </location>
</feature>
<dbReference type="EMBL" id="FXAU01000001">
    <property type="protein sequence ID" value="SMG11477.1"/>
    <property type="molecule type" value="Genomic_DNA"/>
</dbReference>
<dbReference type="Pfam" id="PF21338">
    <property type="entry name" value="Top1B_N_bact"/>
    <property type="match status" value="1"/>
</dbReference>
<dbReference type="Gene3D" id="1.10.132.120">
    <property type="match status" value="1"/>
</dbReference>
<dbReference type="PRINTS" id="PR00416">
    <property type="entry name" value="EUTPISMRASEI"/>
</dbReference>
<dbReference type="SUPFAM" id="SSF56349">
    <property type="entry name" value="DNA breaking-rejoining enzymes"/>
    <property type="match status" value="1"/>
</dbReference>
<dbReference type="Pfam" id="PF01028">
    <property type="entry name" value="Topoisom_I"/>
    <property type="match status" value="1"/>
</dbReference>
<evidence type="ECO:0000256" key="6">
    <source>
        <dbReference type="ARBA" id="ARBA00023235"/>
    </source>
</evidence>
<proteinExistence type="inferred from homology"/>
<dbReference type="OrthoDB" id="9778962at2"/>
<keyword evidence="4" id="KW-0799">Topoisomerase</keyword>
<name>A0A1X7IAK5_9SPHI</name>
<dbReference type="Gene3D" id="3.90.15.10">
    <property type="entry name" value="Topoisomerase I, Chain A, domain 3"/>
    <property type="match status" value="1"/>
</dbReference>
<evidence type="ECO:0000313" key="10">
    <source>
        <dbReference type="Proteomes" id="UP000192980"/>
    </source>
</evidence>
<reference evidence="9 10" key="1">
    <citation type="submission" date="2017-04" db="EMBL/GenBank/DDBJ databases">
        <authorList>
            <person name="Afonso C.L."/>
            <person name="Miller P.J."/>
            <person name="Scott M.A."/>
            <person name="Spackman E."/>
            <person name="Goraichik I."/>
            <person name="Dimitrov K.M."/>
            <person name="Suarez D.L."/>
            <person name="Swayne D.E."/>
        </authorList>
    </citation>
    <scope>NUCLEOTIDE SEQUENCE [LARGE SCALE GENOMIC DNA]</scope>
    <source>
        <strain evidence="9 10">DSM 22418</strain>
    </source>
</reference>
<keyword evidence="5" id="KW-0238">DNA-binding</keyword>
<gene>
    <name evidence="9" type="ORF">SAMN05660862_0613</name>
</gene>
<evidence type="ECO:0000259" key="8">
    <source>
        <dbReference type="Pfam" id="PF21338"/>
    </source>
</evidence>
<dbReference type="AlphaFoldDB" id="A0A1X7IAK5"/>
<dbReference type="InterPro" id="IPR049331">
    <property type="entry name" value="Top1B_N_bact"/>
</dbReference>
<organism evidence="9 10">
    <name type="scientific">Sphingobacterium psychroaquaticum</name>
    <dbReference type="NCBI Taxonomy" id="561061"/>
    <lineage>
        <taxon>Bacteria</taxon>
        <taxon>Pseudomonadati</taxon>
        <taxon>Bacteroidota</taxon>
        <taxon>Sphingobacteriia</taxon>
        <taxon>Sphingobacteriales</taxon>
        <taxon>Sphingobacteriaceae</taxon>
        <taxon>Sphingobacterium</taxon>
    </lineage>
</organism>
<protein>
    <recommendedName>
        <fullName evidence="3">DNA topoisomerase</fullName>
        <ecNumber evidence="3">5.6.2.1</ecNumber>
    </recommendedName>
</protein>
<comment type="similarity">
    <text evidence="2">Belongs to the type IB topoisomerase family.</text>
</comment>
<dbReference type="InterPro" id="IPR013500">
    <property type="entry name" value="TopoI_cat_euk"/>
</dbReference>
<keyword evidence="6 9" id="KW-0413">Isomerase</keyword>
<dbReference type="InterPro" id="IPR001631">
    <property type="entry name" value="TopoI"/>
</dbReference>
<dbReference type="GO" id="GO:0006265">
    <property type="term" value="P:DNA topological change"/>
    <property type="evidence" value="ECO:0007669"/>
    <property type="project" value="InterPro"/>
</dbReference>
<dbReference type="InterPro" id="IPR014711">
    <property type="entry name" value="TopoI_cat_a-hlx-sub_euk"/>
</dbReference>
<evidence type="ECO:0000256" key="5">
    <source>
        <dbReference type="ARBA" id="ARBA00023125"/>
    </source>
</evidence>
<dbReference type="SUPFAM" id="SSF55869">
    <property type="entry name" value="DNA topoisomerase I domain"/>
    <property type="match status" value="1"/>
</dbReference>
<dbReference type="EC" id="5.6.2.1" evidence="3"/>
<evidence type="ECO:0000256" key="3">
    <source>
        <dbReference type="ARBA" id="ARBA00012891"/>
    </source>
</evidence>
<evidence type="ECO:0000256" key="1">
    <source>
        <dbReference type="ARBA" id="ARBA00000213"/>
    </source>
</evidence>
<evidence type="ECO:0000256" key="4">
    <source>
        <dbReference type="ARBA" id="ARBA00023029"/>
    </source>
</evidence>